<protein>
    <submittedName>
        <fullName evidence="1">Uncharacterized protein</fullName>
    </submittedName>
</protein>
<proteinExistence type="predicted"/>
<name>A0A1W1VRE3_9DEIO</name>
<sequence>MLATSGGEALVLPVNLLFALVGVPEGGWVGRAGYAADRAGAMPLMKPSRLGRPEGRNREMDERQWQQRSQAHLRALGVVWAASTC</sequence>
<gene>
    <name evidence="1" type="ORF">SAMN00790413_03066</name>
</gene>
<dbReference type="EMBL" id="FWWU01000009">
    <property type="protein sequence ID" value="SMB95906.1"/>
    <property type="molecule type" value="Genomic_DNA"/>
</dbReference>
<keyword evidence="2" id="KW-1185">Reference proteome</keyword>
<dbReference type="STRING" id="695939.SAMN00790413_03066"/>
<reference evidence="1 2" key="1">
    <citation type="submission" date="2017-04" db="EMBL/GenBank/DDBJ databases">
        <authorList>
            <person name="Afonso C.L."/>
            <person name="Miller P.J."/>
            <person name="Scott M.A."/>
            <person name="Spackman E."/>
            <person name="Goraichik I."/>
            <person name="Dimitrov K.M."/>
            <person name="Suarez D.L."/>
            <person name="Swayne D.E."/>
        </authorList>
    </citation>
    <scope>NUCLEOTIDE SEQUENCE [LARGE SCALE GENOMIC DNA]</scope>
    <source>
        <strain evidence="1 2">KR-140</strain>
    </source>
</reference>
<evidence type="ECO:0000313" key="1">
    <source>
        <dbReference type="EMBL" id="SMB95906.1"/>
    </source>
</evidence>
<dbReference type="Proteomes" id="UP000192582">
    <property type="component" value="Unassembled WGS sequence"/>
</dbReference>
<dbReference type="OrthoDB" id="74024at2"/>
<organism evidence="1 2">
    <name type="scientific">Deinococcus hopiensis KR-140</name>
    <dbReference type="NCBI Taxonomy" id="695939"/>
    <lineage>
        <taxon>Bacteria</taxon>
        <taxon>Thermotogati</taxon>
        <taxon>Deinococcota</taxon>
        <taxon>Deinococci</taxon>
        <taxon>Deinococcales</taxon>
        <taxon>Deinococcaceae</taxon>
        <taxon>Deinococcus</taxon>
    </lineage>
</organism>
<evidence type="ECO:0000313" key="2">
    <source>
        <dbReference type="Proteomes" id="UP000192582"/>
    </source>
</evidence>
<accession>A0A1W1VRE3</accession>
<dbReference type="AlphaFoldDB" id="A0A1W1VRE3"/>
<dbReference type="RefSeq" id="WP_084050494.1">
    <property type="nucleotide sequence ID" value="NZ_FWWU01000009.1"/>
</dbReference>